<evidence type="ECO:0000256" key="3">
    <source>
        <dbReference type="ARBA" id="ARBA00022827"/>
    </source>
</evidence>
<keyword evidence="3 4" id="KW-0274">FAD</keyword>
<evidence type="ECO:0000256" key="4">
    <source>
        <dbReference type="PIRSR" id="PIRSR602081-1"/>
    </source>
</evidence>
<dbReference type="GO" id="GO:0005634">
    <property type="term" value="C:nucleus"/>
    <property type="evidence" value="ECO:0007669"/>
    <property type="project" value="TreeGrafter"/>
</dbReference>
<dbReference type="SUPFAM" id="SSF48173">
    <property type="entry name" value="Cryptochrome/photolyase FAD-binding domain"/>
    <property type="match status" value="1"/>
</dbReference>
<evidence type="ECO:0000313" key="7">
    <source>
        <dbReference type="EMBL" id="KAF7997916.1"/>
    </source>
</evidence>
<keyword evidence="8" id="KW-1185">Reference proteome</keyword>
<dbReference type="FunFam" id="1.10.579.10:FF:000001">
    <property type="entry name" value="Cryptochrome 1"/>
    <property type="match status" value="1"/>
</dbReference>
<dbReference type="InterPro" id="IPR005101">
    <property type="entry name" value="Cryptochr/Photolyase_FAD-bd"/>
</dbReference>
<feature type="binding site" evidence="4">
    <location>
        <begin position="407"/>
        <end position="409"/>
    </location>
    <ligand>
        <name>FAD</name>
        <dbReference type="ChEBI" id="CHEBI:57692"/>
    </ligand>
</feature>
<dbReference type="GO" id="GO:0045892">
    <property type="term" value="P:negative regulation of DNA-templated transcription"/>
    <property type="evidence" value="ECO:0007669"/>
    <property type="project" value="TreeGrafter"/>
</dbReference>
<reference evidence="7 8" key="1">
    <citation type="submission" date="2020-08" db="EMBL/GenBank/DDBJ databases">
        <title>Aphidius gifuensis genome sequencing and assembly.</title>
        <authorList>
            <person name="Du Z."/>
        </authorList>
    </citation>
    <scope>NUCLEOTIDE SEQUENCE [LARGE SCALE GENOMIC DNA]</scope>
    <source>
        <strain evidence="7">YNYX2018</strain>
        <tissue evidence="7">Adults</tissue>
    </source>
</reference>
<dbReference type="Gene3D" id="1.25.40.80">
    <property type="match status" value="1"/>
</dbReference>
<dbReference type="AlphaFoldDB" id="A0A834Y3I3"/>
<evidence type="ECO:0000259" key="6">
    <source>
        <dbReference type="PROSITE" id="PS51645"/>
    </source>
</evidence>
<evidence type="ECO:0000256" key="5">
    <source>
        <dbReference type="PIRSR" id="PIRSR602081-2"/>
    </source>
</evidence>
<dbReference type="InterPro" id="IPR036134">
    <property type="entry name" value="Crypto/Photolyase_FAD-like_sf"/>
</dbReference>
<dbReference type="OrthoDB" id="435881at2759"/>
<feature type="site" description="Electron transfer via tryptophanyl radical" evidence="5">
    <location>
        <position position="340"/>
    </location>
</feature>
<feature type="domain" description="Photolyase/cryptochrome alpha/beta" evidence="6">
    <location>
        <begin position="24"/>
        <end position="153"/>
    </location>
</feature>
<feature type="site" description="Electron transfer via tryptophanyl radical" evidence="5">
    <location>
        <position position="394"/>
    </location>
</feature>
<organism evidence="7 8">
    <name type="scientific">Aphidius gifuensis</name>
    <name type="common">Parasitoid wasp</name>
    <dbReference type="NCBI Taxonomy" id="684658"/>
    <lineage>
        <taxon>Eukaryota</taxon>
        <taxon>Metazoa</taxon>
        <taxon>Ecdysozoa</taxon>
        <taxon>Arthropoda</taxon>
        <taxon>Hexapoda</taxon>
        <taxon>Insecta</taxon>
        <taxon>Pterygota</taxon>
        <taxon>Neoptera</taxon>
        <taxon>Endopterygota</taxon>
        <taxon>Hymenoptera</taxon>
        <taxon>Apocrita</taxon>
        <taxon>Ichneumonoidea</taxon>
        <taxon>Braconidae</taxon>
        <taxon>Aphidiinae</taxon>
        <taxon>Aphidius</taxon>
    </lineage>
</organism>
<dbReference type="InterPro" id="IPR002081">
    <property type="entry name" value="Cryptochrome/DNA_photolyase_1"/>
</dbReference>
<feature type="site" description="Electron transfer via tryptophanyl radical" evidence="5">
    <location>
        <position position="417"/>
    </location>
</feature>
<sequence length="525" mass="60612">MTGSRHHGCDQGVSSQVDNVPKAKHSVHWFRKGLRLHDNPSLRDCLADACTFRCVFVIDPWLAGSKSVGVNKWRFLLQCLEDLDVSLRKLNSRLFVIRGQPTDALPKLFREWGTTNLTFEEDPEPFGRARDHNITTLCKEIGISVVQVASHTLYKMDEILERNGGKSPLTYHQFQSIIAGMDSPLPPVPTITADCIGAAYTPLQADHDEKYGVPTLDELGFDIEKLKPPVWIGGESEALARLERHLERKAWVASFERPKMTPQSLLPSQTSLSPYLRFGCLSTRLFYYKLCELYKQIKKAMPPLSLHGQLLWREFFYCAATKNQNFDRMKGNPICLQIPWDTNVEALSKWANGTTGFPWIDAIMTQLREEGWIHHLARHAVACFLTRGDLWISWEEGMKVFDEFLLDADWSINAGMWMWLSCSSFFQQFFHCYCPVKFGRKADPNGEYIRRYLPVLKNYPTRYIHAPWMAPLSIQRAAKCIIGHDYSMPMVNHSKNSRINMERMKQVYQRFNKYHNNDEIKLLII</sequence>
<dbReference type="GO" id="GO:0043153">
    <property type="term" value="P:entrainment of circadian clock by photoperiod"/>
    <property type="evidence" value="ECO:0007669"/>
    <property type="project" value="TreeGrafter"/>
</dbReference>
<proteinExistence type="inferred from homology"/>
<dbReference type="GO" id="GO:0005737">
    <property type="term" value="C:cytoplasm"/>
    <property type="evidence" value="ECO:0007669"/>
    <property type="project" value="TreeGrafter"/>
</dbReference>
<dbReference type="Gene3D" id="3.40.50.620">
    <property type="entry name" value="HUPs"/>
    <property type="match status" value="1"/>
</dbReference>
<dbReference type="SUPFAM" id="SSF52425">
    <property type="entry name" value="Cryptochrome/photolyase, N-terminal domain"/>
    <property type="match status" value="1"/>
</dbReference>
<evidence type="ECO:0000313" key="8">
    <source>
        <dbReference type="Proteomes" id="UP000639338"/>
    </source>
</evidence>
<comment type="caution">
    <text evidence="7">The sequence shown here is derived from an EMBL/GenBank/DDBJ whole genome shotgun (WGS) entry which is preliminary data.</text>
</comment>
<dbReference type="GO" id="GO:0071949">
    <property type="term" value="F:FAD binding"/>
    <property type="evidence" value="ECO:0007669"/>
    <property type="project" value="TreeGrafter"/>
</dbReference>
<keyword evidence="2 4" id="KW-0285">Flavoprotein</keyword>
<protein>
    <recommendedName>
        <fullName evidence="6">Photolyase/cryptochrome alpha/beta domain-containing protein</fullName>
    </recommendedName>
</protein>
<dbReference type="Proteomes" id="UP000639338">
    <property type="component" value="Unassembled WGS sequence"/>
</dbReference>
<gene>
    <name evidence="7" type="ORF">HCN44_009314</name>
</gene>
<dbReference type="EMBL" id="JACMRX010000001">
    <property type="protein sequence ID" value="KAF7997916.1"/>
    <property type="molecule type" value="Genomic_DNA"/>
</dbReference>
<comment type="cofactor">
    <cofactor evidence="4">
        <name>FAD</name>
        <dbReference type="ChEBI" id="CHEBI:57692"/>
    </cofactor>
    <text evidence="4">Binds 1 FAD per subunit.</text>
</comment>
<dbReference type="Gene3D" id="1.10.579.10">
    <property type="entry name" value="DNA Cyclobutane Dipyrimidine Photolyase, subunit A, domain 3"/>
    <property type="match status" value="1"/>
</dbReference>
<feature type="binding site" evidence="4">
    <location>
        <begin position="309"/>
        <end position="316"/>
    </location>
    <ligand>
        <name>FAD</name>
        <dbReference type="ChEBI" id="CHEBI:57692"/>
    </ligand>
</feature>
<dbReference type="InterPro" id="IPR014729">
    <property type="entry name" value="Rossmann-like_a/b/a_fold"/>
</dbReference>
<dbReference type="InterPro" id="IPR006050">
    <property type="entry name" value="DNA_photolyase_N"/>
</dbReference>
<dbReference type="GO" id="GO:0003677">
    <property type="term" value="F:DNA binding"/>
    <property type="evidence" value="ECO:0007669"/>
    <property type="project" value="TreeGrafter"/>
</dbReference>
<accession>A0A834Y3I3</accession>
<evidence type="ECO:0000256" key="1">
    <source>
        <dbReference type="ARBA" id="ARBA00005862"/>
    </source>
</evidence>
<comment type="similarity">
    <text evidence="1">Belongs to the DNA photolyase class-1 family.</text>
</comment>
<dbReference type="GO" id="GO:0032922">
    <property type="term" value="P:circadian regulation of gene expression"/>
    <property type="evidence" value="ECO:0007669"/>
    <property type="project" value="TreeGrafter"/>
</dbReference>
<dbReference type="PROSITE" id="PS51645">
    <property type="entry name" value="PHR_CRY_ALPHA_BETA"/>
    <property type="match status" value="1"/>
</dbReference>
<evidence type="ECO:0000256" key="2">
    <source>
        <dbReference type="ARBA" id="ARBA00022630"/>
    </source>
</evidence>
<dbReference type="PANTHER" id="PTHR11455">
    <property type="entry name" value="CRYPTOCHROME"/>
    <property type="match status" value="1"/>
</dbReference>
<name>A0A834Y3I3_APHGI</name>
<dbReference type="PANTHER" id="PTHR11455:SF30">
    <property type="entry name" value="CRYPTOCHROME-1"/>
    <property type="match status" value="1"/>
</dbReference>
<dbReference type="Pfam" id="PF03441">
    <property type="entry name" value="FAD_binding_7"/>
    <property type="match status" value="1"/>
</dbReference>
<dbReference type="Pfam" id="PF00875">
    <property type="entry name" value="DNA_photolyase"/>
    <property type="match status" value="1"/>
</dbReference>
<dbReference type="InterPro" id="IPR036155">
    <property type="entry name" value="Crypto/Photolyase_N_sf"/>
</dbReference>